<name>A0A4Y2FU17_ARAVE</name>
<dbReference type="PROSITE" id="PS50026">
    <property type="entry name" value="EGF_3"/>
    <property type="match status" value="1"/>
</dbReference>
<keyword evidence="1" id="KW-1015">Disulfide bond</keyword>
<dbReference type="Proteomes" id="UP000499080">
    <property type="component" value="Unassembled WGS sequence"/>
</dbReference>
<dbReference type="InterPro" id="IPR000742">
    <property type="entry name" value="EGF"/>
</dbReference>
<dbReference type="AlphaFoldDB" id="A0A4Y2FU17"/>
<dbReference type="EMBL" id="BGPR01001045">
    <property type="protein sequence ID" value="GBM43868.1"/>
    <property type="molecule type" value="Genomic_DNA"/>
</dbReference>
<evidence type="ECO:0000256" key="1">
    <source>
        <dbReference type="PROSITE-ProRule" id="PRU00076"/>
    </source>
</evidence>
<comment type="caution">
    <text evidence="3">The sequence shown here is derived from an EMBL/GenBank/DDBJ whole genome shotgun (WGS) entry which is preliminary data.</text>
</comment>
<feature type="disulfide bond" evidence="1">
    <location>
        <begin position="155"/>
        <end position="164"/>
    </location>
</feature>
<dbReference type="PROSITE" id="PS01186">
    <property type="entry name" value="EGF_2"/>
    <property type="match status" value="1"/>
</dbReference>
<evidence type="ECO:0000313" key="3">
    <source>
        <dbReference type="EMBL" id="GBM43868.1"/>
    </source>
</evidence>
<protein>
    <recommendedName>
        <fullName evidence="2">EGF-like domain-containing protein</fullName>
    </recommendedName>
</protein>
<accession>A0A4Y2FU17</accession>
<dbReference type="Gene3D" id="2.10.25.10">
    <property type="entry name" value="Laminin"/>
    <property type="match status" value="1"/>
</dbReference>
<reference evidence="3 4" key="1">
    <citation type="journal article" date="2019" name="Sci. Rep.">
        <title>Orb-weaving spider Araneus ventricosus genome elucidates the spidroin gene catalogue.</title>
        <authorList>
            <person name="Kono N."/>
            <person name="Nakamura H."/>
            <person name="Ohtoshi R."/>
            <person name="Moran D.A.P."/>
            <person name="Shinohara A."/>
            <person name="Yoshida Y."/>
            <person name="Fujiwara M."/>
            <person name="Mori M."/>
            <person name="Tomita M."/>
            <person name="Arakawa K."/>
        </authorList>
    </citation>
    <scope>NUCLEOTIDE SEQUENCE [LARGE SCALE GENOMIC DNA]</scope>
</reference>
<dbReference type="SUPFAM" id="SSF57196">
    <property type="entry name" value="EGF/Laminin"/>
    <property type="match status" value="1"/>
</dbReference>
<evidence type="ECO:0000259" key="2">
    <source>
        <dbReference type="PROSITE" id="PS50026"/>
    </source>
</evidence>
<keyword evidence="4" id="KW-1185">Reference proteome</keyword>
<sequence length="256" mass="28727">MRRIYECNCGPYGSCSFHDGQKTCNCRPSAFEKNGICIIMESTTSESTTALRTTMLPSTTQYCNCGEYSKSCRYNWKGDKICDCFPGYAEKYGSCDDCNCGVNAKSCFYRKNGTKVCNCDVGYTQTNGYCSAICSEEKCVHGKCEIMGNGFKCRCNEGFTGQRCEEKIQIKSNYGGMDERYTNSCPNLSSYPLRELDCPLHQSQKQFLHSVTSPLRPDVLYSSSADLPLLNSSETTEYNAGEIIFRRFMRVRLANG</sequence>
<dbReference type="PROSITE" id="PS00022">
    <property type="entry name" value="EGF_1"/>
    <property type="match status" value="1"/>
</dbReference>
<dbReference type="SMART" id="SM00181">
    <property type="entry name" value="EGF"/>
    <property type="match status" value="2"/>
</dbReference>
<feature type="domain" description="EGF-like" evidence="2">
    <location>
        <begin position="135"/>
        <end position="165"/>
    </location>
</feature>
<proteinExistence type="predicted"/>
<keyword evidence="1" id="KW-0245">EGF-like domain</keyword>
<gene>
    <name evidence="3" type="ORF">AVEN_256739_1</name>
</gene>
<evidence type="ECO:0000313" key="4">
    <source>
        <dbReference type="Proteomes" id="UP000499080"/>
    </source>
</evidence>
<organism evidence="3 4">
    <name type="scientific">Araneus ventricosus</name>
    <name type="common">Orbweaver spider</name>
    <name type="synonym">Epeira ventricosa</name>
    <dbReference type="NCBI Taxonomy" id="182803"/>
    <lineage>
        <taxon>Eukaryota</taxon>
        <taxon>Metazoa</taxon>
        <taxon>Ecdysozoa</taxon>
        <taxon>Arthropoda</taxon>
        <taxon>Chelicerata</taxon>
        <taxon>Arachnida</taxon>
        <taxon>Araneae</taxon>
        <taxon>Araneomorphae</taxon>
        <taxon>Entelegynae</taxon>
        <taxon>Araneoidea</taxon>
        <taxon>Araneidae</taxon>
        <taxon>Araneus</taxon>
    </lineage>
</organism>
<comment type="caution">
    <text evidence="1">Lacks conserved residue(s) required for the propagation of feature annotation.</text>
</comment>